<dbReference type="RefSeq" id="WP_386049688.1">
    <property type="nucleotide sequence ID" value="NZ_JBHUIO010000022.1"/>
</dbReference>
<protein>
    <submittedName>
        <fullName evidence="4">GNAT family N-acetyltransferase</fullName>
        <ecNumber evidence="4">2.3.-.-</ecNumber>
    </submittedName>
</protein>
<dbReference type="Gene3D" id="3.40.630.30">
    <property type="match status" value="1"/>
</dbReference>
<dbReference type="SUPFAM" id="SSF55729">
    <property type="entry name" value="Acyl-CoA N-acyltransferases (Nat)"/>
    <property type="match status" value="1"/>
</dbReference>
<evidence type="ECO:0000259" key="3">
    <source>
        <dbReference type="PROSITE" id="PS51186"/>
    </source>
</evidence>
<dbReference type="CDD" id="cd04301">
    <property type="entry name" value="NAT_SF"/>
    <property type="match status" value="1"/>
</dbReference>
<dbReference type="Pfam" id="PF00583">
    <property type="entry name" value="Acetyltransf_1"/>
    <property type="match status" value="1"/>
</dbReference>
<dbReference type="PANTHER" id="PTHR43072:SF23">
    <property type="entry name" value="UPF0039 PROTEIN C11D3.02C"/>
    <property type="match status" value="1"/>
</dbReference>
<evidence type="ECO:0000256" key="1">
    <source>
        <dbReference type="ARBA" id="ARBA00022679"/>
    </source>
</evidence>
<dbReference type="GO" id="GO:0016746">
    <property type="term" value="F:acyltransferase activity"/>
    <property type="evidence" value="ECO:0007669"/>
    <property type="project" value="UniProtKB-KW"/>
</dbReference>
<dbReference type="Proteomes" id="UP001597343">
    <property type="component" value="Unassembled WGS sequence"/>
</dbReference>
<gene>
    <name evidence="4" type="ORF">ACFSOY_20360</name>
</gene>
<dbReference type="PANTHER" id="PTHR43072">
    <property type="entry name" value="N-ACETYLTRANSFERASE"/>
    <property type="match status" value="1"/>
</dbReference>
<dbReference type="EC" id="2.3.-.-" evidence="4"/>
<accession>A0ABW5A3C7</accession>
<feature type="domain" description="N-acetyltransferase" evidence="3">
    <location>
        <begin position="5"/>
        <end position="160"/>
    </location>
</feature>
<evidence type="ECO:0000313" key="5">
    <source>
        <dbReference type="Proteomes" id="UP001597343"/>
    </source>
</evidence>
<dbReference type="PROSITE" id="PS51186">
    <property type="entry name" value="GNAT"/>
    <property type="match status" value="1"/>
</dbReference>
<name>A0ABW5A3C7_9BACL</name>
<evidence type="ECO:0000313" key="4">
    <source>
        <dbReference type="EMBL" id="MFD2172299.1"/>
    </source>
</evidence>
<proteinExistence type="predicted"/>
<reference evidence="5" key="1">
    <citation type="journal article" date="2019" name="Int. J. Syst. Evol. Microbiol.">
        <title>The Global Catalogue of Microorganisms (GCM) 10K type strain sequencing project: providing services to taxonomists for standard genome sequencing and annotation.</title>
        <authorList>
            <consortium name="The Broad Institute Genomics Platform"/>
            <consortium name="The Broad Institute Genome Sequencing Center for Infectious Disease"/>
            <person name="Wu L."/>
            <person name="Ma J."/>
        </authorList>
    </citation>
    <scope>NUCLEOTIDE SEQUENCE [LARGE SCALE GENOMIC DNA]</scope>
    <source>
        <strain evidence="5">CGMCC 1.13574</strain>
    </source>
</reference>
<keyword evidence="1 4" id="KW-0808">Transferase</keyword>
<keyword evidence="2 4" id="KW-0012">Acyltransferase</keyword>
<evidence type="ECO:0000256" key="2">
    <source>
        <dbReference type="ARBA" id="ARBA00023315"/>
    </source>
</evidence>
<dbReference type="EMBL" id="JBHUIO010000022">
    <property type="protein sequence ID" value="MFD2172299.1"/>
    <property type="molecule type" value="Genomic_DNA"/>
</dbReference>
<comment type="caution">
    <text evidence="4">The sequence shown here is derived from an EMBL/GenBank/DDBJ whole genome shotgun (WGS) entry which is preliminary data.</text>
</comment>
<dbReference type="InterPro" id="IPR000182">
    <property type="entry name" value="GNAT_dom"/>
</dbReference>
<organism evidence="4 5">
    <name type="scientific">Tumebacillus lipolyticus</name>
    <dbReference type="NCBI Taxonomy" id="1280370"/>
    <lineage>
        <taxon>Bacteria</taxon>
        <taxon>Bacillati</taxon>
        <taxon>Bacillota</taxon>
        <taxon>Bacilli</taxon>
        <taxon>Bacillales</taxon>
        <taxon>Alicyclobacillaceae</taxon>
        <taxon>Tumebacillus</taxon>
    </lineage>
</organism>
<keyword evidence="5" id="KW-1185">Reference proteome</keyword>
<sequence>MENEMIIRDAEIGDLPEIVRIYNTTISSRMVTADTEPVTVQSREGWYYDHSPHFRPLWVVEHDGKMCAWLSFQSFYGRPAYEATAELSIYIDSDFRGKGLGRYLLEQAIEKSPLLKIKTLLGFIFGHNEPSLRLFERFGFERWGMLPRVAELDGMERDLVIVGKRIAMS</sequence>
<dbReference type="InterPro" id="IPR016181">
    <property type="entry name" value="Acyl_CoA_acyltransferase"/>
</dbReference>